<gene>
    <name evidence="1" type="ORF">BJ138DRAFT_1127105</name>
</gene>
<reference evidence="1" key="1">
    <citation type="journal article" date="2021" name="New Phytol.">
        <title>Evolutionary innovations through gain and loss of genes in the ectomycorrhizal Boletales.</title>
        <authorList>
            <person name="Wu G."/>
            <person name="Miyauchi S."/>
            <person name="Morin E."/>
            <person name="Kuo A."/>
            <person name="Drula E."/>
            <person name="Varga T."/>
            <person name="Kohler A."/>
            <person name="Feng B."/>
            <person name="Cao Y."/>
            <person name="Lipzen A."/>
            <person name="Daum C."/>
            <person name="Hundley H."/>
            <person name="Pangilinan J."/>
            <person name="Johnson J."/>
            <person name="Barry K."/>
            <person name="LaButti K."/>
            <person name="Ng V."/>
            <person name="Ahrendt S."/>
            <person name="Min B."/>
            <person name="Choi I.G."/>
            <person name="Park H."/>
            <person name="Plett J.M."/>
            <person name="Magnuson J."/>
            <person name="Spatafora J.W."/>
            <person name="Nagy L.G."/>
            <person name="Henrissat B."/>
            <person name="Grigoriev I.V."/>
            <person name="Yang Z.L."/>
            <person name="Xu J."/>
            <person name="Martin F.M."/>
        </authorList>
    </citation>
    <scope>NUCLEOTIDE SEQUENCE</scope>
    <source>
        <strain evidence="1">ATCC 28755</strain>
    </source>
</reference>
<dbReference type="Proteomes" id="UP000790377">
    <property type="component" value="Unassembled WGS sequence"/>
</dbReference>
<accession>A0ACB8ABW8</accession>
<sequence length="1169" mass="126231">MASPAPRRTHASRHGTPRATPPRARRMVGGPSRMDIDDQSTASTPQPTATLLAKSDQLTVALAGHAPPEVGRVLQSPDLDTCDAQLDPLTAHAVLLVHHTCFVWPYSKSNPTCYIFPAPPSDTPALAALLPAASAREPGLVLVSAAGAVRFWPSIASGLAGGDHFSNAQLALDDDEYVSVLNRADPHAFFAATSTGRLFRLAVSARSTLVPRLFAPPPPPSLARFLPWSAPSGPVPRPGNIAALAVAGAHLWAVCDTRVQRWSLHDEALLADTDIAPEVAASLPEAIVDLELLDISVAHDQVVLLVSYADTPPTRTYALIRLDTHMAVLAATVVPAPHAMAPIHPRIALLARGALVAVRFADTVVLVARDADYTDRIALADAYANRTLAIATDDDTDDLLVLCATCLMRASVDLDAVQRVDRADVVRQTMTQAILYAAPGNPLQFTLDPDVDPESLMGGAERLSAAVLRSDPDLVRPNHDLTAQLAARKDRLSWLIRFINDNAVLHRMSQRSRQRLAMDAEKLYAAHQLWLALNAALDAGATRSPIADAVHAYMATSSPSPSPNPDSHHDSNPPHPDVVRAFFKFHTADIGRLLPLLASFGVEGAGPAQTVLQSALDYRAYNLGVYGVELPVMRPWTSRPSAIDAVLGLFDACARGAGEGEGKGELPALAALLFACIAERLDWLGSAVAADDAANERDRKELEDRFAQLRPEVFETLRINNHLAAAFALAESYRDFSALAALCHREAGSSQRATSQYPNGHASAPAPAPVKPNPRLARYVARFGGEFVDALGRWCVEHGEVRVLFAEDALGSHTDTHMDTDAHARMDTDTMDTVKGAQLQTYMDKFFADHADEYGAISWLHHLGRGRHGAASAALLKESSGAGEVAVRHFMLSVGKLAQLAQLQESGAVDEIALDAFHDGLDFVSVQEKLAEEMRAVPVRGRQGLDAQVEAIAKAKAAGLAEMRGLLMLFKTLVRDLLQGKTLQVEDVVDLLTLKDNAEGEGVEDYATALNLLARAEDMPDVRRASSFRRAWCRIYNHDDWDDIRQTANVTDSQLNARFRGTALYHTLLSILPSTTSPSPPSPSPQSQSHQPQHPHPHPLYDLDPASALPVPLMPETASRFPGMAQDHVEELARDYRAESTAVEQMRLGDVYYRVRELVCQDLAFVGGG</sequence>
<evidence type="ECO:0000313" key="1">
    <source>
        <dbReference type="EMBL" id="KAH7910183.1"/>
    </source>
</evidence>
<organism evidence="1 2">
    <name type="scientific">Hygrophoropsis aurantiaca</name>
    <dbReference type="NCBI Taxonomy" id="72124"/>
    <lineage>
        <taxon>Eukaryota</taxon>
        <taxon>Fungi</taxon>
        <taxon>Dikarya</taxon>
        <taxon>Basidiomycota</taxon>
        <taxon>Agaricomycotina</taxon>
        <taxon>Agaricomycetes</taxon>
        <taxon>Agaricomycetidae</taxon>
        <taxon>Boletales</taxon>
        <taxon>Coniophorineae</taxon>
        <taxon>Hygrophoropsidaceae</taxon>
        <taxon>Hygrophoropsis</taxon>
    </lineage>
</organism>
<name>A0ACB8ABW8_9AGAM</name>
<dbReference type="EMBL" id="MU267724">
    <property type="protein sequence ID" value="KAH7910183.1"/>
    <property type="molecule type" value="Genomic_DNA"/>
</dbReference>
<keyword evidence="2" id="KW-1185">Reference proteome</keyword>
<protein>
    <submittedName>
        <fullName evidence="1">Uncharacterized protein</fullName>
    </submittedName>
</protein>
<feature type="non-terminal residue" evidence="1">
    <location>
        <position position="1"/>
    </location>
</feature>
<comment type="caution">
    <text evidence="1">The sequence shown here is derived from an EMBL/GenBank/DDBJ whole genome shotgun (WGS) entry which is preliminary data.</text>
</comment>
<proteinExistence type="predicted"/>
<evidence type="ECO:0000313" key="2">
    <source>
        <dbReference type="Proteomes" id="UP000790377"/>
    </source>
</evidence>